<feature type="domain" description="Plastocyanin-like" evidence="6">
    <location>
        <begin position="9"/>
        <end position="117"/>
    </location>
</feature>
<dbReference type="PROSITE" id="PS00079">
    <property type="entry name" value="MULTICOPPER_OXIDASE1"/>
    <property type="match status" value="1"/>
</dbReference>
<dbReference type="InterPro" id="IPR011706">
    <property type="entry name" value="Cu-oxidase_C"/>
</dbReference>
<protein>
    <recommendedName>
        <fullName evidence="1">ferroxidase</fullName>
        <ecNumber evidence="1">1.16.3.1</ecNumber>
    </recommendedName>
</protein>
<keyword evidence="2" id="KW-0479">Metal-binding</keyword>
<name>A0A8K0AAA9_BRALA</name>
<dbReference type="InterPro" id="IPR002355">
    <property type="entry name" value="Cu_oxidase_Cu_BS"/>
</dbReference>
<evidence type="ECO:0000313" key="7">
    <source>
        <dbReference type="EMBL" id="CAH1271166.1"/>
    </source>
</evidence>
<dbReference type="CDD" id="cd13905">
    <property type="entry name" value="CuRO_3_tcLLC2_insect_like"/>
    <property type="match status" value="1"/>
</dbReference>
<feature type="transmembrane region" description="Helical" evidence="5">
    <location>
        <begin position="165"/>
        <end position="188"/>
    </location>
</feature>
<dbReference type="GO" id="GO:0005886">
    <property type="term" value="C:plasma membrane"/>
    <property type="evidence" value="ECO:0007669"/>
    <property type="project" value="TreeGrafter"/>
</dbReference>
<accession>A0A8K0AAA9</accession>
<dbReference type="AlphaFoldDB" id="A0A8K0AAA9"/>
<keyword evidence="8" id="KW-1185">Reference proteome</keyword>
<evidence type="ECO:0000259" key="6">
    <source>
        <dbReference type="Pfam" id="PF07731"/>
    </source>
</evidence>
<evidence type="ECO:0000256" key="1">
    <source>
        <dbReference type="ARBA" id="ARBA00013107"/>
    </source>
</evidence>
<gene>
    <name evidence="7" type="primary">Hypp4579</name>
    <name evidence="7" type="ORF">BLAG_LOCUS23260</name>
</gene>
<keyword evidence="3" id="KW-0560">Oxidoreductase</keyword>
<dbReference type="EC" id="1.16.3.1" evidence="1"/>
<keyword evidence="5" id="KW-0812">Transmembrane</keyword>
<keyword evidence="5" id="KW-0472">Membrane</keyword>
<evidence type="ECO:0000313" key="8">
    <source>
        <dbReference type="Proteomes" id="UP000838412"/>
    </source>
</evidence>
<dbReference type="OrthoDB" id="10066563at2759"/>
<keyword evidence="4" id="KW-0186">Copper</keyword>
<dbReference type="PANTHER" id="PTHR11709:SF394">
    <property type="entry name" value="FI03373P-RELATED"/>
    <property type="match status" value="1"/>
</dbReference>
<dbReference type="GO" id="GO:0005507">
    <property type="term" value="F:copper ion binding"/>
    <property type="evidence" value="ECO:0007669"/>
    <property type="project" value="InterPro"/>
</dbReference>
<reference evidence="7" key="1">
    <citation type="submission" date="2022-01" db="EMBL/GenBank/DDBJ databases">
        <authorList>
            <person name="Braso-Vives M."/>
        </authorList>
    </citation>
    <scope>NUCLEOTIDE SEQUENCE</scope>
</reference>
<dbReference type="InterPro" id="IPR045087">
    <property type="entry name" value="Cu-oxidase_fam"/>
</dbReference>
<evidence type="ECO:0000256" key="4">
    <source>
        <dbReference type="ARBA" id="ARBA00023008"/>
    </source>
</evidence>
<proteinExistence type="predicted"/>
<dbReference type="GO" id="GO:0004322">
    <property type="term" value="F:ferroxidase activity"/>
    <property type="evidence" value="ECO:0007669"/>
    <property type="project" value="UniProtKB-EC"/>
</dbReference>
<sequence>MYNTMAPLSMTHHSVHIHGHAFQVVAMGYPSYDRTTGHFLQPNADIQCTNGLCTGATWRDGPPTLNLKNPPMKDTVLVPVNGYTVVRFRSDNPGHWLLHCHNDQHMNEGMALVLREAADRHPSPPEGFPRCGDFTWSSAEYQHALGGEGSQQIQTPGTDMKVTTLSIVAGVTVLAISVVVAAAVYCIMKKKGFRLHLSRNMKWEVPR</sequence>
<dbReference type="InterPro" id="IPR008972">
    <property type="entry name" value="Cupredoxin"/>
</dbReference>
<dbReference type="PROSITE" id="PS00080">
    <property type="entry name" value="MULTICOPPER_OXIDASE2"/>
    <property type="match status" value="1"/>
</dbReference>
<evidence type="ECO:0000256" key="3">
    <source>
        <dbReference type="ARBA" id="ARBA00023002"/>
    </source>
</evidence>
<dbReference type="Pfam" id="PF07731">
    <property type="entry name" value="Cu-oxidase_2"/>
    <property type="match status" value="1"/>
</dbReference>
<dbReference type="PANTHER" id="PTHR11709">
    <property type="entry name" value="MULTI-COPPER OXIDASE"/>
    <property type="match status" value="1"/>
</dbReference>
<dbReference type="SUPFAM" id="SSF49503">
    <property type="entry name" value="Cupredoxins"/>
    <property type="match status" value="1"/>
</dbReference>
<organism evidence="7 8">
    <name type="scientific">Branchiostoma lanceolatum</name>
    <name type="common">Common lancelet</name>
    <name type="synonym">Amphioxus lanceolatum</name>
    <dbReference type="NCBI Taxonomy" id="7740"/>
    <lineage>
        <taxon>Eukaryota</taxon>
        <taxon>Metazoa</taxon>
        <taxon>Chordata</taxon>
        <taxon>Cephalochordata</taxon>
        <taxon>Leptocardii</taxon>
        <taxon>Amphioxiformes</taxon>
        <taxon>Branchiostomatidae</taxon>
        <taxon>Branchiostoma</taxon>
    </lineage>
</organism>
<dbReference type="Gene3D" id="2.60.40.420">
    <property type="entry name" value="Cupredoxins - blue copper proteins"/>
    <property type="match status" value="1"/>
</dbReference>
<dbReference type="InterPro" id="IPR033138">
    <property type="entry name" value="Cu_oxidase_CS"/>
</dbReference>
<evidence type="ECO:0000256" key="2">
    <source>
        <dbReference type="ARBA" id="ARBA00022723"/>
    </source>
</evidence>
<dbReference type="EMBL" id="OV696693">
    <property type="protein sequence ID" value="CAH1271166.1"/>
    <property type="molecule type" value="Genomic_DNA"/>
</dbReference>
<dbReference type="Proteomes" id="UP000838412">
    <property type="component" value="Chromosome 8"/>
</dbReference>
<evidence type="ECO:0000256" key="5">
    <source>
        <dbReference type="SAM" id="Phobius"/>
    </source>
</evidence>
<keyword evidence="5" id="KW-1133">Transmembrane helix</keyword>
<dbReference type="GO" id="GO:0006826">
    <property type="term" value="P:iron ion transport"/>
    <property type="evidence" value="ECO:0007669"/>
    <property type="project" value="TreeGrafter"/>
</dbReference>